<comment type="subcellular location">
    <subcellularLocation>
        <location evidence="1">Membrane</location>
        <topology evidence="1">Multi-pass membrane protein</topology>
    </subcellularLocation>
</comment>
<evidence type="ECO:0000256" key="9">
    <source>
        <dbReference type="ARBA" id="ARBA00023170"/>
    </source>
</evidence>
<evidence type="ECO:0000256" key="11">
    <source>
        <dbReference type="ARBA" id="ARBA00023286"/>
    </source>
</evidence>
<dbReference type="OrthoDB" id="5984008at2759"/>
<name>A0A5N6RU79_9ROSI</name>
<keyword evidence="8 13" id="KW-0472">Membrane</keyword>
<feature type="transmembrane region" description="Helical" evidence="16">
    <location>
        <begin position="787"/>
        <end position="807"/>
    </location>
</feature>
<evidence type="ECO:0000256" key="3">
    <source>
        <dbReference type="ARBA" id="ARBA00022448"/>
    </source>
</evidence>
<dbReference type="FunFam" id="3.40.190.10:FF:000175">
    <property type="entry name" value="Glutamate receptor"/>
    <property type="match status" value="1"/>
</dbReference>
<dbReference type="FunFam" id="3.40.50.2300:FF:000081">
    <property type="entry name" value="Glutamate receptor"/>
    <property type="match status" value="1"/>
</dbReference>
<dbReference type="SUPFAM" id="SSF53822">
    <property type="entry name" value="Periplasmic binding protein-like I"/>
    <property type="match status" value="1"/>
</dbReference>
<dbReference type="GO" id="GO:0015276">
    <property type="term" value="F:ligand-gated monoatomic ion channel activity"/>
    <property type="evidence" value="ECO:0007669"/>
    <property type="project" value="InterPro"/>
</dbReference>
<keyword evidence="12 13" id="KW-0407">Ion channel</keyword>
<dbReference type="Pfam" id="PF01094">
    <property type="entry name" value="ANF_receptor"/>
    <property type="match status" value="1"/>
</dbReference>
<evidence type="ECO:0000256" key="14">
    <source>
        <dbReference type="PIRSR" id="PIRSR037090-50"/>
    </source>
</evidence>
<feature type="transmembrane region" description="Helical" evidence="16">
    <location>
        <begin position="545"/>
        <end position="565"/>
    </location>
</feature>
<feature type="compositionally biased region" description="Basic and acidic residues" evidence="15">
    <location>
        <begin position="858"/>
        <end position="868"/>
    </location>
</feature>
<proteinExistence type="inferred from homology"/>
<evidence type="ECO:0000256" key="10">
    <source>
        <dbReference type="ARBA" id="ARBA00023180"/>
    </source>
</evidence>
<dbReference type="AlphaFoldDB" id="A0A5N6RU79"/>
<dbReference type="Pfam" id="PF00060">
    <property type="entry name" value="Lig_chan"/>
    <property type="match status" value="1"/>
</dbReference>
<keyword evidence="4 16" id="KW-0812">Transmembrane</keyword>
<sequence length="883" mass="98275">MHIFWLLVMILYNEHFISTCTGASTRPDVVNIGAILSFNTSIGKVAKVAIEAAVEDVNSDPGVLNGTKLKLSMQDTKLSSGFLGIIEALRFMENDTVAIIGPQQSVMAHMAAVAEIIGFYGWRDVIAIYIDDDHGRNGVATLSDKLAKKRCKISFRAPMSPEVDRNGISDLLFKVAMMESRVIILHIYSAWGLEVTDVARKLGMMVSGYVWIVTDWLSTVLDTEPSLPPARMDSIQGVLMLRMHTPDSEPKRQFVSRWSNLVAAKTNSSNLFKLNTYGLYAYDTVWLLAHALNTFLDQRENISFSNDSSLTEFHGGKLHFDAISIFDGGKSLLSNILEVNMNGLSGPMNFTSDGDIISPAYEVINVIGTGMSTIGYWSNSSGLSVVPPEKPNNSSSNQQLYGVVWPGKITQKPRGWAFSNNGRKLRVGVPVEMSSPLLVSHIQGSDNYAGYCIDVFNAAKELLPYAVQYEFIPFGDGHSNPIIADLLQKISTAELDAVVGDITITTNRTKQVDFTQPYIESGLVVVAPFSKLNSSAWAFLRPFTPMMWCVIGISFLVVGVVIWILERRRNNEFRGPPKEQCVTILWFSFSTLFFSYREKIVSTLGRLVVIIWLFVVLIVTSSYTASLTSILTVEQLSSPVKGIESLIISNDQIGYQRGSFAKNYLTNELNIQKSRLVPLDSPKDYERALKDGPSNGGVAAVVDERVYMELFLSSRCEFGIVGQEFTKMGWGFAFPRDSPLAIDMSTAILTLSEKGSLQRLHDKWLTKSACSSEGTKQDVDRLHLSSFWGLFLLFGLVCFLALIFYLIKMVHQYMRHSNDTSQSSHIESFLTFVKENEEDVIKVEVEGKSGSKRRKRERVSNRRVHEDEPPNSSNVNVAANYEA</sequence>
<dbReference type="InterPro" id="IPR028082">
    <property type="entry name" value="Peripla_BP_I"/>
</dbReference>
<gene>
    <name evidence="19" type="ORF">FH972_019347</name>
</gene>
<dbReference type="Pfam" id="PF10613">
    <property type="entry name" value="Lig_chan-Glu_bd"/>
    <property type="match status" value="1"/>
</dbReference>
<keyword evidence="11 13" id="KW-1071">Ligand-gated ion channel</keyword>
<dbReference type="Proteomes" id="UP000327013">
    <property type="component" value="Chromosome 8"/>
</dbReference>
<dbReference type="CDD" id="cd13686">
    <property type="entry name" value="GluR_Plant"/>
    <property type="match status" value="1"/>
</dbReference>
<keyword evidence="20" id="KW-1185">Reference proteome</keyword>
<evidence type="ECO:0000256" key="15">
    <source>
        <dbReference type="SAM" id="MobiDB-lite"/>
    </source>
</evidence>
<organism evidence="19 20">
    <name type="scientific">Carpinus fangiana</name>
    <dbReference type="NCBI Taxonomy" id="176857"/>
    <lineage>
        <taxon>Eukaryota</taxon>
        <taxon>Viridiplantae</taxon>
        <taxon>Streptophyta</taxon>
        <taxon>Embryophyta</taxon>
        <taxon>Tracheophyta</taxon>
        <taxon>Spermatophyta</taxon>
        <taxon>Magnoliopsida</taxon>
        <taxon>eudicotyledons</taxon>
        <taxon>Gunneridae</taxon>
        <taxon>Pentapetalae</taxon>
        <taxon>rosids</taxon>
        <taxon>fabids</taxon>
        <taxon>Fagales</taxon>
        <taxon>Betulaceae</taxon>
        <taxon>Carpinus</taxon>
    </lineage>
</organism>
<keyword evidence="6 16" id="KW-1133">Transmembrane helix</keyword>
<evidence type="ECO:0000256" key="13">
    <source>
        <dbReference type="PIRNR" id="PIRNR037090"/>
    </source>
</evidence>
<comment type="function">
    <text evidence="13">Glutamate-gated receptor that probably acts as non-selective cation channel.</text>
</comment>
<protein>
    <recommendedName>
        <fullName evidence="13">Glutamate receptor</fullName>
    </recommendedName>
</protein>
<evidence type="ECO:0000313" key="20">
    <source>
        <dbReference type="Proteomes" id="UP000327013"/>
    </source>
</evidence>
<evidence type="ECO:0000256" key="2">
    <source>
        <dbReference type="ARBA" id="ARBA00008685"/>
    </source>
</evidence>
<feature type="domain" description="Ionotropic glutamate receptor C-terminal" evidence="18">
    <location>
        <begin position="424"/>
        <end position="767"/>
    </location>
</feature>
<dbReference type="InterPro" id="IPR015683">
    <property type="entry name" value="Ionotropic_Glu_rcpt"/>
</dbReference>
<feature type="region of interest" description="Disordered" evidence="15">
    <location>
        <begin position="844"/>
        <end position="883"/>
    </location>
</feature>
<feature type="transmembrane region" description="Helical" evidence="16">
    <location>
        <begin position="607"/>
        <end position="631"/>
    </location>
</feature>
<dbReference type="FunFam" id="1.10.287.70:FF:000037">
    <property type="entry name" value="Glutamate receptor"/>
    <property type="match status" value="1"/>
</dbReference>
<dbReference type="Gene3D" id="3.40.190.10">
    <property type="entry name" value="Periplasmic binding protein-like II"/>
    <property type="match status" value="2"/>
</dbReference>
<evidence type="ECO:0000313" key="19">
    <source>
        <dbReference type="EMBL" id="KAE8124464.1"/>
    </source>
</evidence>
<evidence type="ECO:0000259" key="18">
    <source>
        <dbReference type="SMART" id="SM00079"/>
    </source>
</evidence>
<dbReference type="InterPro" id="IPR001828">
    <property type="entry name" value="ANF_lig-bd_rcpt"/>
</dbReference>
<dbReference type="InterPro" id="IPR001320">
    <property type="entry name" value="Iontro_rcpt_C"/>
</dbReference>
<keyword evidence="7 13" id="KW-0406">Ion transport</keyword>
<evidence type="ECO:0000256" key="8">
    <source>
        <dbReference type="ARBA" id="ARBA00023136"/>
    </source>
</evidence>
<dbReference type="InterPro" id="IPR019594">
    <property type="entry name" value="Glu/Gly-bd"/>
</dbReference>
<feature type="disulfide bond" evidence="14">
    <location>
        <begin position="716"/>
        <end position="770"/>
    </location>
</feature>
<dbReference type="GO" id="GO:0007165">
    <property type="term" value="P:signal transduction"/>
    <property type="evidence" value="ECO:0007669"/>
    <property type="project" value="UniProtKB-ARBA"/>
</dbReference>
<dbReference type="Gene3D" id="3.40.50.2300">
    <property type="match status" value="3"/>
</dbReference>
<dbReference type="SMART" id="SM00079">
    <property type="entry name" value="PBPe"/>
    <property type="match status" value="1"/>
</dbReference>
<dbReference type="Gene3D" id="1.10.287.70">
    <property type="match status" value="1"/>
</dbReference>
<keyword evidence="14" id="KW-1015">Disulfide bond</keyword>
<evidence type="ECO:0000256" key="12">
    <source>
        <dbReference type="ARBA" id="ARBA00023303"/>
    </source>
</evidence>
<dbReference type="GO" id="GO:0009611">
    <property type="term" value="P:response to wounding"/>
    <property type="evidence" value="ECO:0007669"/>
    <property type="project" value="UniProtKB-ARBA"/>
</dbReference>
<evidence type="ECO:0000256" key="1">
    <source>
        <dbReference type="ARBA" id="ARBA00004141"/>
    </source>
</evidence>
<dbReference type="FunFam" id="3.40.190.10:FF:000054">
    <property type="entry name" value="Glutamate receptor"/>
    <property type="match status" value="1"/>
</dbReference>
<evidence type="ECO:0000256" key="6">
    <source>
        <dbReference type="ARBA" id="ARBA00022989"/>
    </source>
</evidence>
<dbReference type="GO" id="GO:0016020">
    <property type="term" value="C:membrane"/>
    <property type="evidence" value="ECO:0007669"/>
    <property type="project" value="UniProtKB-SubCell"/>
</dbReference>
<feature type="chain" id="PRO_5024291973" description="Glutamate receptor" evidence="17">
    <location>
        <begin position="23"/>
        <end position="883"/>
    </location>
</feature>
<evidence type="ECO:0000256" key="5">
    <source>
        <dbReference type="ARBA" id="ARBA00022729"/>
    </source>
</evidence>
<keyword evidence="5 17" id="KW-0732">Signal</keyword>
<evidence type="ECO:0000256" key="17">
    <source>
        <dbReference type="SAM" id="SignalP"/>
    </source>
</evidence>
<dbReference type="GO" id="GO:1901701">
    <property type="term" value="P:cellular response to oxygen-containing compound"/>
    <property type="evidence" value="ECO:0007669"/>
    <property type="project" value="UniProtKB-ARBA"/>
</dbReference>
<keyword evidence="9 13" id="KW-0675">Receptor</keyword>
<evidence type="ECO:0000256" key="7">
    <source>
        <dbReference type="ARBA" id="ARBA00023065"/>
    </source>
</evidence>
<dbReference type="SUPFAM" id="SSF53850">
    <property type="entry name" value="Periplasmic binding protein-like II"/>
    <property type="match status" value="1"/>
</dbReference>
<accession>A0A5N6RU79</accession>
<dbReference type="PIRSF" id="PIRSF037090">
    <property type="entry name" value="Iontro_Glu-like_rcpt_pln"/>
    <property type="match status" value="1"/>
</dbReference>
<evidence type="ECO:0000256" key="4">
    <source>
        <dbReference type="ARBA" id="ARBA00022692"/>
    </source>
</evidence>
<feature type="signal peptide" evidence="17">
    <location>
        <begin position="1"/>
        <end position="22"/>
    </location>
</feature>
<reference evidence="19 20" key="1">
    <citation type="submission" date="2019-06" db="EMBL/GenBank/DDBJ databases">
        <title>A chromosomal-level reference genome of Carpinus fangiana (Coryloideae, Betulaceae).</title>
        <authorList>
            <person name="Yang X."/>
            <person name="Wang Z."/>
            <person name="Zhang L."/>
            <person name="Hao G."/>
            <person name="Liu J."/>
            <person name="Yang Y."/>
        </authorList>
    </citation>
    <scope>NUCLEOTIDE SEQUENCE [LARGE SCALE GENOMIC DNA]</scope>
    <source>
        <strain evidence="19">Cfa_2016G</strain>
        <tissue evidence="19">Leaf</tissue>
    </source>
</reference>
<dbReference type="PANTHER" id="PTHR18966">
    <property type="entry name" value="IONOTROPIC GLUTAMATE RECEPTOR"/>
    <property type="match status" value="1"/>
</dbReference>
<keyword evidence="3 13" id="KW-0813">Transport</keyword>
<dbReference type="InterPro" id="IPR017103">
    <property type="entry name" value="Iontropic_Glu_rcpt_pln"/>
</dbReference>
<dbReference type="EMBL" id="CM017328">
    <property type="protein sequence ID" value="KAE8124464.1"/>
    <property type="molecule type" value="Genomic_DNA"/>
</dbReference>
<evidence type="ECO:0000256" key="16">
    <source>
        <dbReference type="SAM" id="Phobius"/>
    </source>
</evidence>
<keyword evidence="10" id="KW-0325">Glycoprotein</keyword>
<comment type="similarity">
    <text evidence="2 13">Belongs to the glutamate-gated ion channel (TC 1.A.10.1) family.</text>
</comment>